<dbReference type="SUPFAM" id="SSF55961">
    <property type="entry name" value="Bet v1-like"/>
    <property type="match status" value="1"/>
</dbReference>
<proteinExistence type="predicted"/>
<dbReference type="GO" id="GO:0006952">
    <property type="term" value="P:defense response"/>
    <property type="evidence" value="ECO:0007669"/>
    <property type="project" value="InterPro"/>
</dbReference>
<dbReference type="PANTHER" id="PTHR31907">
    <property type="entry name" value="MLP-LIKE PROTEIN 423"/>
    <property type="match status" value="1"/>
</dbReference>
<evidence type="ECO:0000313" key="3">
    <source>
        <dbReference type="Proteomes" id="UP000623129"/>
    </source>
</evidence>
<name>A0A833R287_9POAL</name>
<dbReference type="OrthoDB" id="1858121at2759"/>
<dbReference type="EMBL" id="SWLB01000006">
    <property type="protein sequence ID" value="KAF3337150.1"/>
    <property type="molecule type" value="Genomic_DNA"/>
</dbReference>
<dbReference type="InterPro" id="IPR023393">
    <property type="entry name" value="START-like_dom_sf"/>
</dbReference>
<accession>A0A833R287</accession>
<organism evidence="2 3">
    <name type="scientific">Carex littledalei</name>
    <dbReference type="NCBI Taxonomy" id="544730"/>
    <lineage>
        <taxon>Eukaryota</taxon>
        <taxon>Viridiplantae</taxon>
        <taxon>Streptophyta</taxon>
        <taxon>Embryophyta</taxon>
        <taxon>Tracheophyta</taxon>
        <taxon>Spermatophyta</taxon>
        <taxon>Magnoliopsida</taxon>
        <taxon>Liliopsida</taxon>
        <taxon>Poales</taxon>
        <taxon>Cyperaceae</taxon>
        <taxon>Cyperoideae</taxon>
        <taxon>Cariceae</taxon>
        <taxon>Carex</taxon>
        <taxon>Carex subgen. Euthyceras</taxon>
    </lineage>
</organism>
<dbReference type="InterPro" id="IPR051761">
    <property type="entry name" value="MLP-like_ligand-binding"/>
</dbReference>
<gene>
    <name evidence="2" type="ORF">FCM35_KLT17737</name>
</gene>
<feature type="domain" description="Bet v I/Major latex protein" evidence="1">
    <location>
        <begin position="32"/>
        <end position="90"/>
    </location>
</feature>
<reference evidence="2" key="1">
    <citation type="submission" date="2020-01" db="EMBL/GenBank/DDBJ databases">
        <title>Genome sequence of Kobresia littledalei, the first chromosome-level genome in the family Cyperaceae.</title>
        <authorList>
            <person name="Qu G."/>
        </authorList>
    </citation>
    <scope>NUCLEOTIDE SEQUENCE</scope>
    <source>
        <strain evidence="2">C.B.Clarke</strain>
        <tissue evidence="2">Leaf</tissue>
    </source>
</reference>
<keyword evidence="3" id="KW-1185">Reference proteome</keyword>
<comment type="caution">
    <text evidence="2">The sequence shown here is derived from an EMBL/GenBank/DDBJ whole genome shotgun (WGS) entry which is preliminary data.</text>
</comment>
<dbReference type="Gene3D" id="3.30.530.20">
    <property type="match status" value="1"/>
</dbReference>
<dbReference type="InterPro" id="IPR000916">
    <property type="entry name" value="Bet_v_I/MLP"/>
</dbReference>
<dbReference type="Pfam" id="PF00407">
    <property type="entry name" value="Bet_v_1"/>
    <property type="match status" value="1"/>
</dbReference>
<dbReference type="AlphaFoldDB" id="A0A833R287"/>
<dbReference type="Proteomes" id="UP000623129">
    <property type="component" value="Unassembled WGS sequence"/>
</dbReference>
<evidence type="ECO:0000313" key="2">
    <source>
        <dbReference type="EMBL" id="KAF3337150.1"/>
    </source>
</evidence>
<sequence length="100" mass="11727">MTRYRRDIKGRERSHAWVMDESSVQQRTPLVTFAKENVEVVEEENKLVSYSVIDGEILNLYKNFKATLSITPKGEGMSLQVKVRKKYKYISSRRSTVFIH</sequence>
<evidence type="ECO:0000259" key="1">
    <source>
        <dbReference type="Pfam" id="PF00407"/>
    </source>
</evidence>
<protein>
    <submittedName>
        <fullName evidence="2">MLP-like protein 423</fullName>
    </submittedName>
</protein>